<keyword evidence="8" id="KW-0067">ATP-binding</keyword>
<dbReference type="InterPro" id="IPR014001">
    <property type="entry name" value="Helicase_ATP-bd"/>
</dbReference>
<dbReference type="Pfam" id="PF00270">
    <property type="entry name" value="DEAD"/>
    <property type="match status" value="1"/>
</dbReference>
<dbReference type="GO" id="GO:0003723">
    <property type="term" value="F:RNA binding"/>
    <property type="evidence" value="ECO:0007669"/>
    <property type="project" value="TreeGrafter"/>
</dbReference>
<dbReference type="InterPro" id="IPR014756">
    <property type="entry name" value="Ig_E-set"/>
</dbReference>
<dbReference type="FunFam" id="1.10.10.10:FF:000012">
    <property type="entry name" value="U5 small nuclear ribonucleoprotein helicase"/>
    <property type="match status" value="1"/>
</dbReference>
<dbReference type="FunFam" id="2.60.40.150:FF:000133">
    <property type="entry name" value="Pre-mRNA splicing helicase, putative"/>
    <property type="match status" value="1"/>
</dbReference>
<dbReference type="PROSITE" id="PS51192">
    <property type="entry name" value="HELICASE_ATP_BIND_1"/>
    <property type="match status" value="1"/>
</dbReference>
<dbReference type="GO" id="GO:0005783">
    <property type="term" value="C:endoplasmic reticulum"/>
    <property type="evidence" value="ECO:0007669"/>
    <property type="project" value="UniProtKB-SubCell"/>
</dbReference>
<dbReference type="SUPFAM" id="SSF81296">
    <property type="entry name" value="E set domains"/>
    <property type="match status" value="1"/>
</dbReference>
<evidence type="ECO:0000256" key="7">
    <source>
        <dbReference type="ARBA" id="ARBA00022824"/>
    </source>
</evidence>
<dbReference type="GO" id="GO:0016020">
    <property type="term" value="C:membrane"/>
    <property type="evidence" value="ECO:0007669"/>
    <property type="project" value="UniProtKB-SubCell"/>
</dbReference>
<evidence type="ECO:0000256" key="10">
    <source>
        <dbReference type="ARBA" id="ARBA00023136"/>
    </source>
</evidence>
<dbReference type="InterPro" id="IPR057842">
    <property type="entry name" value="WH_MER3"/>
</dbReference>
<name>A0A0B2VQ07_TOXCA</name>
<proteinExistence type="predicted"/>
<evidence type="ECO:0000259" key="12">
    <source>
        <dbReference type="PROSITE" id="PS51192"/>
    </source>
</evidence>
<keyword evidence="10" id="KW-0472">Membrane</keyword>
<dbReference type="Pfam" id="PF02889">
    <property type="entry name" value="Sec63"/>
    <property type="match status" value="1"/>
</dbReference>
<comment type="caution">
    <text evidence="13">The sequence shown here is derived from an EMBL/GenBank/DDBJ whole genome shotgun (WGS) entry which is preliminary data.</text>
</comment>
<dbReference type="InterPro" id="IPR035892">
    <property type="entry name" value="C2_domain_sf"/>
</dbReference>
<dbReference type="FunFam" id="1.10.3380.10:FF:000002">
    <property type="entry name" value="Activating signal cointegrator 1 complex subunit 3"/>
    <property type="match status" value="1"/>
</dbReference>
<dbReference type="GO" id="GO:0005524">
    <property type="term" value="F:ATP binding"/>
    <property type="evidence" value="ECO:0007669"/>
    <property type="project" value="UniProtKB-KW"/>
</dbReference>
<dbReference type="InterPro" id="IPR027417">
    <property type="entry name" value="P-loop_NTPase"/>
</dbReference>
<evidence type="ECO:0000256" key="11">
    <source>
        <dbReference type="ARBA" id="ARBA00023186"/>
    </source>
</evidence>
<reference evidence="13 14" key="1">
    <citation type="submission" date="2014-11" db="EMBL/GenBank/DDBJ databases">
        <title>Genetic blueprint of the zoonotic pathogen Toxocara canis.</title>
        <authorList>
            <person name="Zhu X.-Q."/>
            <person name="Korhonen P.K."/>
            <person name="Cai H."/>
            <person name="Young N.D."/>
            <person name="Nejsum P."/>
            <person name="von Samson-Himmelstjerna G."/>
            <person name="Boag P.R."/>
            <person name="Tan P."/>
            <person name="Li Q."/>
            <person name="Min J."/>
            <person name="Yang Y."/>
            <person name="Wang X."/>
            <person name="Fang X."/>
            <person name="Hall R.S."/>
            <person name="Hofmann A."/>
            <person name="Sternberg P.W."/>
            <person name="Jex A.R."/>
            <person name="Gasser R.B."/>
        </authorList>
    </citation>
    <scope>NUCLEOTIDE SEQUENCE [LARGE SCALE GENOMIC DNA]</scope>
    <source>
        <strain evidence="13">PN_DK_2014</strain>
    </source>
</reference>
<dbReference type="InterPro" id="IPR036390">
    <property type="entry name" value="WH_DNA-bd_sf"/>
</dbReference>
<dbReference type="AlphaFoldDB" id="A0A0B2VQ07"/>
<gene>
    <name evidence="13" type="primary">Y46G5A.4</name>
    <name evidence="13" type="ORF">Tcan_09022</name>
</gene>
<evidence type="ECO:0000256" key="6">
    <source>
        <dbReference type="ARBA" id="ARBA00022806"/>
    </source>
</evidence>
<dbReference type="SUPFAM" id="SSF46785">
    <property type="entry name" value="Winged helix' DNA-binding domain"/>
    <property type="match status" value="1"/>
</dbReference>
<dbReference type="GO" id="GO:0005681">
    <property type="term" value="C:spliceosomal complex"/>
    <property type="evidence" value="ECO:0007669"/>
    <property type="project" value="TreeGrafter"/>
</dbReference>
<dbReference type="Gene3D" id="1.10.10.10">
    <property type="entry name" value="Winged helix-like DNA-binding domain superfamily/Winged helix DNA-binding domain"/>
    <property type="match status" value="1"/>
</dbReference>
<dbReference type="Pfam" id="PF23445">
    <property type="entry name" value="WHD_SNRNP200"/>
    <property type="match status" value="1"/>
</dbReference>
<accession>A0A0B2VQ07</accession>
<dbReference type="InterPro" id="IPR011545">
    <property type="entry name" value="DEAD/DEAH_box_helicase_dom"/>
</dbReference>
<dbReference type="InterPro" id="IPR004179">
    <property type="entry name" value="Sec63-dom"/>
</dbReference>
<dbReference type="FunFam" id="1.10.150.20:FF:000013">
    <property type="entry name" value="U5 small nuclear ribonucleoprotein kDa helicase"/>
    <property type="match status" value="1"/>
</dbReference>
<feature type="domain" description="Helicase ATP-binding" evidence="12">
    <location>
        <begin position="1"/>
        <end position="131"/>
    </location>
</feature>
<evidence type="ECO:0000256" key="4">
    <source>
        <dbReference type="ARBA" id="ARBA00022741"/>
    </source>
</evidence>
<dbReference type="PANTHER" id="PTHR24075:SF5">
    <property type="entry name" value="U5 SMALL NUCLEAR RIBONUCLEOPROTEIN 200 KDA HELICASE"/>
    <property type="match status" value="1"/>
</dbReference>
<dbReference type="Gene3D" id="1.10.150.20">
    <property type="entry name" value="5' to 3' exonuclease, C-terminal subdomain"/>
    <property type="match status" value="1"/>
</dbReference>
<dbReference type="Gene3D" id="3.40.50.300">
    <property type="entry name" value="P-loop containing nucleotide triphosphate hydrolases"/>
    <property type="match status" value="2"/>
</dbReference>
<protein>
    <submittedName>
        <fullName evidence="13">Putative U5 small nuclear ribonucleoprotein helicase</fullName>
    </submittedName>
</protein>
<dbReference type="InterPro" id="IPR036388">
    <property type="entry name" value="WH-like_DNA-bd_sf"/>
</dbReference>
<dbReference type="OrthoDB" id="5575at2759"/>
<evidence type="ECO:0000256" key="5">
    <source>
        <dbReference type="ARBA" id="ARBA00022801"/>
    </source>
</evidence>
<dbReference type="FunFam" id="3.40.50.300:FF:000368">
    <property type="entry name" value="U5 small nuclear ribonucleoprotein 200 kDa helicase"/>
    <property type="match status" value="1"/>
</dbReference>
<keyword evidence="3" id="KW-0812">Transmembrane</keyword>
<dbReference type="SMART" id="SM00973">
    <property type="entry name" value="Sec63"/>
    <property type="match status" value="1"/>
</dbReference>
<dbReference type="EMBL" id="JPKZ01001196">
    <property type="protein sequence ID" value="KHN83434.1"/>
    <property type="molecule type" value="Genomic_DNA"/>
</dbReference>
<dbReference type="SUPFAM" id="SSF158702">
    <property type="entry name" value="Sec63 N-terminal domain-like"/>
    <property type="match status" value="1"/>
</dbReference>
<keyword evidence="13" id="KW-0687">Ribonucleoprotein</keyword>
<keyword evidence="9" id="KW-1133">Transmembrane helix</keyword>
<comment type="subcellular location">
    <subcellularLocation>
        <location evidence="2">Endoplasmic reticulum</location>
    </subcellularLocation>
    <subcellularLocation>
        <location evidence="1">Membrane</location>
        <topology evidence="1">Multi-pass membrane protein</topology>
    </subcellularLocation>
</comment>
<dbReference type="GO" id="GO:0000388">
    <property type="term" value="P:spliceosome conformational change to release U4 (or U4atac) and U1 (or U11)"/>
    <property type="evidence" value="ECO:0007669"/>
    <property type="project" value="TreeGrafter"/>
</dbReference>
<evidence type="ECO:0000256" key="1">
    <source>
        <dbReference type="ARBA" id="ARBA00004141"/>
    </source>
</evidence>
<keyword evidence="11" id="KW-0143">Chaperone</keyword>
<dbReference type="PANTHER" id="PTHR24075">
    <property type="entry name" value="SEC63 DOMAIN-CONTAINING"/>
    <property type="match status" value="1"/>
</dbReference>
<dbReference type="Gene3D" id="2.60.40.150">
    <property type="entry name" value="C2 domain"/>
    <property type="match status" value="1"/>
</dbReference>
<evidence type="ECO:0000256" key="2">
    <source>
        <dbReference type="ARBA" id="ARBA00004240"/>
    </source>
</evidence>
<keyword evidence="14" id="KW-1185">Reference proteome</keyword>
<sequence>MEDMAEKVFSDWQERIGGPLDKTVVLLTGEPSTDLKLLQRGKLIIASLEKWDNVSRRWKQRKNVQAVKLFVVDDLHMIGASNGPVLEVICSRMRYMSSQLDTPVRIVALSSSLANARDIGQWLGCSSQATFNFAPNCRPVPLELFIQGFNLSHTASRLAAMSRPVYAAIGRHGGKLRPRPALVFVPSRRQSRSTAVDMLTMAHADGQPKRFLHINPHEPTFVKLIESVQDKTLKETLACGVGFLHEGTSAKDMAIVEQLFQSGAVQVCIVPRTMCYQISMSAYVVIIMDTQFYNGKYHVYEDYPIGDVLHMVGLANRPGVDDDAKCVLMCQSSKKDFFKKFLYEPLPVESHLDHCLHDHFNAEIVTKTIENKQDAIDYLTWTLLYRRMTQNPNYYNLQGVTHRHLSDSLSELVENTLKDLENSKCITIKNDMDTQPLNLGMIAAYYYISYTTIEVFSMSLTAKTKLRTLIEIISNASEFENMPIRYKEDVVLKQLADKLPGQQKYQKFSDPHVKVNLLMNAHLSRIQLSAELNKDTEVVVLKAIRLVQACVDVLSSNGWLSSAIHAMELSQMLTQAMFTSESYMKQLPHCTSALLERCNEKKVSTIFDLLDLEDDVRSELLQMNAAQMADVAKFCNNYPSIEVEYKIDNEGAITIGDTVSVTVEMERENHQNGMAPPVIAPLFPQKRKEEGWWLVIGDHSSNSLFSIKRLTIHQKAKMTLDFTAQNTGKMHYKLYFICDSYLGVDQEFDLKFRVEGLFA</sequence>
<dbReference type="SUPFAM" id="SSF52540">
    <property type="entry name" value="P-loop containing nucleoside triphosphate hydrolases"/>
    <property type="match status" value="2"/>
</dbReference>
<evidence type="ECO:0000313" key="14">
    <source>
        <dbReference type="Proteomes" id="UP000031036"/>
    </source>
</evidence>
<evidence type="ECO:0000313" key="13">
    <source>
        <dbReference type="EMBL" id="KHN83434.1"/>
    </source>
</evidence>
<dbReference type="OMA" id="HEGLNLM"/>
<keyword evidence="4" id="KW-0547">Nucleotide-binding</keyword>
<dbReference type="Gene3D" id="1.10.3380.10">
    <property type="entry name" value="Sec63 N-terminal domain-like domain"/>
    <property type="match status" value="1"/>
</dbReference>
<dbReference type="GO" id="GO:0016787">
    <property type="term" value="F:hydrolase activity"/>
    <property type="evidence" value="ECO:0007669"/>
    <property type="project" value="UniProtKB-KW"/>
</dbReference>
<evidence type="ECO:0000256" key="9">
    <source>
        <dbReference type="ARBA" id="ARBA00022989"/>
    </source>
</evidence>
<keyword evidence="5" id="KW-0378">Hydrolase</keyword>
<dbReference type="GO" id="GO:0003724">
    <property type="term" value="F:RNA helicase activity"/>
    <property type="evidence" value="ECO:0007669"/>
    <property type="project" value="TreeGrafter"/>
</dbReference>
<keyword evidence="6 13" id="KW-0347">Helicase</keyword>
<evidence type="ECO:0000256" key="3">
    <source>
        <dbReference type="ARBA" id="ARBA00022692"/>
    </source>
</evidence>
<dbReference type="STRING" id="6265.A0A0B2VQ07"/>
<organism evidence="13 14">
    <name type="scientific">Toxocara canis</name>
    <name type="common">Canine roundworm</name>
    <dbReference type="NCBI Taxonomy" id="6265"/>
    <lineage>
        <taxon>Eukaryota</taxon>
        <taxon>Metazoa</taxon>
        <taxon>Ecdysozoa</taxon>
        <taxon>Nematoda</taxon>
        <taxon>Chromadorea</taxon>
        <taxon>Rhabditida</taxon>
        <taxon>Spirurina</taxon>
        <taxon>Ascaridomorpha</taxon>
        <taxon>Ascaridoidea</taxon>
        <taxon>Toxocaridae</taxon>
        <taxon>Toxocara</taxon>
    </lineage>
</organism>
<keyword evidence="7" id="KW-0256">Endoplasmic reticulum</keyword>
<evidence type="ECO:0000256" key="8">
    <source>
        <dbReference type="ARBA" id="ARBA00022840"/>
    </source>
</evidence>
<dbReference type="Proteomes" id="UP000031036">
    <property type="component" value="Unassembled WGS sequence"/>
</dbReference>